<protein>
    <recommendedName>
        <fullName evidence="3">Flagellar protein FliT</fullName>
    </recommendedName>
</protein>
<accession>A0ABV8MV09</accession>
<evidence type="ECO:0008006" key="3">
    <source>
        <dbReference type="Google" id="ProtNLM"/>
    </source>
</evidence>
<gene>
    <name evidence="1" type="ORF">ACFOW7_19900</name>
</gene>
<comment type="caution">
    <text evidence="1">The sequence shown here is derived from an EMBL/GenBank/DDBJ whole genome shotgun (WGS) entry which is preliminary data.</text>
</comment>
<dbReference type="Proteomes" id="UP001595791">
    <property type="component" value="Unassembled WGS sequence"/>
</dbReference>
<proteinExistence type="predicted"/>
<keyword evidence="2" id="KW-1185">Reference proteome</keyword>
<sequence>MVEPEIVELYSLLRQHTLALLELSRLERWDQVAAQAAAQAAVVEALQRAGASPERLSPTAQAQVISWLAEADAAQREAMERAEAGRRELSDTIVELEGTRVVSGRLAKAYGS</sequence>
<organism evidence="1 2">
    <name type="scientific">Chitinimonas lacunae</name>
    <dbReference type="NCBI Taxonomy" id="1963018"/>
    <lineage>
        <taxon>Bacteria</taxon>
        <taxon>Pseudomonadati</taxon>
        <taxon>Pseudomonadota</taxon>
        <taxon>Betaproteobacteria</taxon>
        <taxon>Neisseriales</taxon>
        <taxon>Chitinibacteraceae</taxon>
        <taxon>Chitinimonas</taxon>
    </lineage>
</organism>
<dbReference type="RefSeq" id="WP_378167731.1">
    <property type="nucleotide sequence ID" value="NZ_JBHSBU010000001.1"/>
</dbReference>
<reference evidence="2" key="1">
    <citation type="journal article" date="2019" name="Int. J. Syst. Evol. Microbiol.">
        <title>The Global Catalogue of Microorganisms (GCM) 10K type strain sequencing project: providing services to taxonomists for standard genome sequencing and annotation.</title>
        <authorList>
            <consortium name="The Broad Institute Genomics Platform"/>
            <consortium name="The Broad Institute Genome Sequencing Center for Infectious Disease"/>
            <person name="Wu L."/>
            <person name="Ma J."/>
        </authorList>
    </citation>
    <scope>NUCLEOTIDE SEQUENCE [LARGE SCALE GENOMIC DNA]</scope>
    <source>
        <strain evidence="2">LMG 29894</strain>
    </source>
</reference>
<dbReference type="EMBL" id="JBHSBU010000001">
    <property type="protein sequence ID" value="MFC4161604.1"/>
    <property type="molecule type" value="Genomic_DNA"/>
</dbReference>
<dbReference type="Gene3D" id="1.20.58.380">
    <property type="entry name" value="Flagellar protein flit"/>
    <property type="match status" value="1"/>
</dbReference>
<name>A0ABV8MV09_9NEIS</name>
<evidence type="ECO:0000313" key="1">
    <source>
        <dbReference type="EMBL" id="MFC4161604.1"/>
    </source>
</evidence>
<evidence type="ECO:0000313" key="2">
    <source>
        <dbReference type="Proteomes" id="UP001595791"/>
    </source>
</evidence>